<dbReference type="FunFam" id="1.25.40.10:FF:000099">
    <property type="entry name" value="Clustered mitochondria protein homolog"/>
    <property type="match status" value="1"/>
</dbReference>
<dbReference type="Pfam" id="PF15044">
    <property type="entry name" value="CLU_N"/>
    <property type="match status" value="1"/>
</dbReference>
<organism evidence="5 6">
    <name type="scientific">Meganyctiphanes norvegica</name>
    <name type="common">Northern krill</name>
    <name type="synonym">Thysanopoda norvegica</name>
    <dbReference type="NCBI Taxonomy" id="48144"/>
    <lineage>
        <taxon>Eukaryota</taxon>
        <taxon>Metazoa</taxon>
        <taxon>Ecdysozoa</taxon>
        <taxon>Arthropoda</taxon>
        <taxon>Crustacea</taxon>
        <taxon>Multicrustacea</taxon>
        <taxon>Malacostraca</taxon>
        <taxon>Eumalacostraca</taxon>
        <taxon>Eucarida</taxon>
        <taxon>Euphausiacea</taxon>
        <taxon>Euphausiidae</taxon>
        <taxon>Meganyctiphanes</taxon>
    </lineage>
</organism>
<dbReference type="Pfam" id="PF12807">
    <property type="entry name" value="eIF3_p135"/>
    <property type="match status" value="1"/>
</dbReference>
<dbReference type="EMBL" id="CAXKWB010020199">
    <property type="protein sequence ID" value="CAL4122447.1"/>
    <property type="molecule type" value="Genomic_DNA"/>
</dbReference>
<dbReference type="InterPro" id="IPR033646">
    <property type="entry name" value="CLU-central"/>
</dbReference>
<keyword evidence="1 2" id="KW-0963">Cytoplasm</keyword>
<dbReference type="PROSITE" id="PS51823">
    <property type="entry name" value="CLU"/>
    <property type="match status" value="1"/>
</dbReference>
<evidence type="ECO:0000259" key="4">
    <source>
        <dbReference type="PROSITE" id="PS51823"/>
    </source>
</evidence>
<dbReference type="GO" id="GO:0003729">
    <property type="term" value="F:mRNA binding"/>
    <property type="evidence" value="ECO:0007669"/>
    <property type="project" value="TreeGrafter"/>
</dbReference>
<dbReference type="PANTHER" id="PTHR12601:SF6">
    <property type="entry name" value="CLUSTERED MITOCHONDRIA PROTEIN HOMOLOG"/>
    <property type="match status" value="1"/>
</dbReference>
<feature type="compositionally biased region" description="Basic and acidic residues" evidence="3">
    <location>
        <begin position="49"/>
        <end position="82"/>
    </location>
</feature>
<feature type="compositionally biased region" description="Polar residues" evidence="3">
    <location>
        <begin position="1"/>
        <end position="20"/>
    </location>
</feature>
<dbReference type="InterPro" id="IPR025697">
    <property type="entry name" value="CLU_dom"/>
</dbReference>
<evidence type="ECO:0000256" key="2">
    <source>
        <dbReference type="HAMAP-Rule" id="MF_03013"/>
    </source>
</evidence>
<dbReference type="SUPFAM" id="SSF48452">
    <property type="entry name" value="TPR-like"/>
    <property type="match status" value="2"/>
</dbReference>
<evidence type="ECO:0000313" key="6">
    <source>
        <dbReference type="Proteomes" id="UP001497623"/>
    </source>
</evidence>
<dbReference type="HAMAP" id="MF_03013">
    <property type="entry name" value="CLU"/>
    <property type="match status" value="1"/>
</dbReference>
<feature type="compositionally biased region" description="Polar residues" evidence="3">
    <location>
        <begin position="31"/>
        <end position="44"/>
    </location>
</feature>
<accession>A0AAV2RBF3</accession>
<evidence type="ECO:0000256" key="1">
    <source>
        <dbReference type="ARBA" id="ARBA00022490"/>
    </source>
</evidence>
<feature type="compositionally biased region" description="Basic and acidic residues" evidence="3">
    <location>
        <begin position="21"/>
        <end position="30"/>
    </location>
</feature>
<dbReference type="CDD" id="cd15466">
    <property type="entry name" value="CLU-central"/>
    <property type="match status" value="1"/>
</dbReference>
<dbReference type="SUPFAM" id="SSF103107">
    <property type="entry name" value="Hypothetical protein c14orf129, hspc210"/>
    <property type="match status" value="1"/>
</dbReference>
<dbReference type="Proteomes" id="UP001497623">
    <property type="component" value="Unassembled WGS sequence"/>
</dbReference>
<keyword evidence="2" id="KW-0694">RNA-binding</keyword>
<comment type="similarity">
    <text evidence="2">Belongs to the CLU family.</text>
</comment>
<feature type="region of interest" description="Disordered" evidence="3">
    <location>
        <begin position="1304"/>
        <end position="1370"/>
    </location>
</feature>
<dbReference type="Pfam" id="PF13236">
    <property type="entry name" value="CLU"/>
    <property type="match status" value="1"/>
</dbReference>
<keyword evidence="6" id="KW-1185">Reference proteome</keyword>
<evidence type="ECO:0000313" key="5">
    <source>
        <dbReference type="EMBL" id="CAL4122447.1"/>
    </source>
</evidence>
<comment type="subcellular location">
    <subcellularLocation>
        <location evidence="2">Cytoplasm</location>
    </subcellularLocation>
</comment>
<protein>
    <recommendedName>
        <fullName evidence="2">Clustered mitochondria protein homolog</fullName>
    </recommendedName>
</protein>
<feature type="region of interest" description="Disordered" evidence="3">
    <location>
        <begin position="1"/>
        <end position="82"/>
    </location>
</feature>
<evidence type="ECO:0000256" key="3">
    <source>
        <dbReference type="SAM" id="MobiDB-lite"/>
    </source>
</evidence>
<comment type="caution">
    <text evidence="5">The sequence shown here is derived from an EMBL/GenBank/DDBJ whole genome shotgun (WGS) entry which is preliminary data.</text>
</comment>
<reference evidence="5 6" key="1">
    <citation type="submission" date="2024-05" db="EMBL/GenBank/DDBJ databases">
        <authorList>
            <person name="Wallberg A."/>
        </authorList>
    </citation>
    <scope>NUCLEOTIDE SEQUENCE [LARGE SCALE GENOMIC DNA]</scope>
</reference>
<dbReference type="GO" id="GO:0007005">
    <property type="term" value="P:mitochondrion organization"/>
    <property type="evidence" value="ECO:0007669"/>
    <property type="project" value="UniProtKB-UniRule"/>
</dbReference>
<dbReference type="Pfam" id="PF13424">
    <property type="entry name" value="TPR_12"/>
    <property type="match status" value="2"/>
</dbReference>
<dbReference type="GO" id="GO:0048312">
    <property type="term" value="P:intracellular distribution of mitochondria"/>
    <property type="evidence" value="ECO:0007669"/>
    <property type="project" value="TreeGrafter"/>
</dbReference>
<proteinExistence type="inferred from homology"/>
<dbReference type="InterPro" id="IPR023231">
    <property type="entry name" value="GSKIP_dom_sf"/>
</dbReference>
<dbReference type="Gene3D" id="1.25.40.10">
    <property type="entry name" value="Tetratricopeptide repeat domain"/>
    <property type="match status" value="1"/>
</dbReference>
<sequence length="1370" mass="154737">MALETEYQNGPNTGNESVTASKDKLEDSLNTREAVSSENSTKESIVSGDGHEKAETESQEKEKTEGKTEDKDKEKDKEDKDGIMLQEYGFTVKIQPPSGEAFDIQVSSMELVQEIHQLLMDREDTCHRTCFSLHLGELTLDNFAELKSIEGLKEGSVIKVQEDPYTVREARIHVRHVRDLLKSLEAADAYNGVDCASLAFLNTVTQGDILEKKKSPVESVDCTPPDFIIPSCRDRPLIPLQPLAREHKAPQCLKVLTMSGWNPPPGPRKMHGDLMYLYVVTSEGKRHHITASTWGFYLNQITEEEFNPKPANPCYLCHSLIDLLSIISPGFKRNFSNLQKKRTSRHPFERVATPYQVYSWASPYLEHGIDALRAEDAFSSKLGYEEHIPGQTRDWNEELQTTRELSRRTLPERLLRERAIFKVHSDFVAAATRGAMAVIDGNVMAINPGEDAKMQMFIWNNIFFSLGFDVRDHYKEVGGDAAAHVAPRNDLQGVKVYSAADLEGLYTLGTVVADYRGYRVTAQSIIPGILEREQEQSVVYGSIDFGKTVVTHPKYMDLLQKAGQQLKILPHKVLNEKEEEIELCSSVECKGIIGNDNRHYILDLLRTFPPDVNFLQLEDIELGKICKEKGFPIAHKHKLATLRQELVDAFVENRYMMFLKYAALHLQQLSSKKQEAAKIPETKQITEKEDSKKQEDKENDKEDKEKEKDNKDIEEEDKKMVEKVTESIASEKQVEENTKDIIRKAAAAVGSLKDADFDVRFNPDVFSPGVMHAEPQGPTLKKERQLVCDAAEFLISVQLPSLVHDLTDHASAPTDGTTLCEALHTRGVNIRYLGKVADLLGKVDELSYIHTIAVAELISRSVKHIFVEYIQNAETICLSSAIAHFLNCYLSSCTNPHASSKNDELLSKKKRKKHPFSNSVVAEWASMTPKSLWAQIKEELKSYYDFTFDGDSIDSTVERYGVQKVSLLRTVCMKVGIQILLRDYSFETKSQETFREEDIINLNPIVKHVNPRATDAFNLYTAGNSKIQQGFLKDGYDLISEALNLLNNVYGAMHPEIAQCLRMLARLNYIMGDYVEALSYQQKAVLMSERVLGVDHPYTITEYTHLALYCFANQQVSVALKLLYRARYLLLLIHGEVHPEVALIDSNIGLILHAVGQYNISLQFLEKSLSLNIKFFGETSLKVALSYHLVARTQSCMGDFRGALKNEKETFTIYKAQLGPEHEKTKEADECLRHLTQQAVVMAKKISEAFTGRGTMGVPPIQIQTPSMTSVLELLNIINGILYVQITPQEIERVRQELEKGHAKALEEKKEETEGKDDSTEEKSEDKLEKETSQERTDISESTETIEENNEKESTPVTDSKSEDDEPASR</sequence>
<gene>
    <name evidence="5" type="ORF">MNOR_LOCUS23169</name>
</gene>
<feature type="region of interest" description="Disordered" evidence="3">
    <location>
        <begin position="675"/>
        <end position="718"/>
    </location>
</feature>
<dbReference type="InterPro" id="IPR011990">
    <property type="entry name" value="TPR-like_helical_dom_sf"/>
</dbReference>
<feature type="compositionally biased region" description="Basic and acidic residues" evidence="3">
    <location>
        <begin position="1304"/>
        <end position="1339"/>
    </location>
</feature>
<dbReference type="PANTHER" id="PTHR12601">
    <property type="entry name" value="EUKARYOTIC TRANSLATION INITIATION FACTOR 3 SUBUNIT EIF-3"/>
    <property type="match status" value="1"/>
</dbReference>
<name>A0AAV2RBF3_MEGNR</name>
<dbReference type="InterPro" id="IPR027523">
    <property type="entry name" value="CLU_prot"/>
</dbReference>
<dbReference type="InterPro" id="IPR028275">
    <property type="entry name" value="CLU_N"/>
</dbReference>
<feature type="domain" description="Clu" evidence="4">
    <location>
        <begin position="373"/>
        <end position="615"/>
    </location>
</feature>
<comment type="function">
    <text evidence="2">mRNA-binding protein involved in proper cytoplasmic distribution of mitochondria.</text>
</comment>
<dbReference type="GO" id="GO:0005737">
    <property type="term" value="C:cytoplasm"/>
    <property type="evidence" value="ECO:0007669"/>
    <property type="project" value="UniProtKB-SubCell"/>
</dbReference>